<feature type="repeat" description="WD" evidence="1">
    <location>
        <begin position="122"/>
        <end position="154"/>
    </location>
</feature>
<dbReference type="InterPro" id="IPR001680">
    <property type="entry name" value="WD40_rpt"/>
</dbReference>
<dbReference type="SUPFAM" id="SSF50978">
    <property type="entry name" value="WD40 repeat-like"/>
    <property type="match status" value="1"/>
</dbReference>
<comment type="caution">
    <text evidence="2">The sequence shown here is derived from an EMBL/GenBank/DDBJ whole genome shotgun (WGS) entry which is preliminary data.</text>
</comment>
<evidence type="ECO:0000256" key="1">
    <source>
        <dbReference type="PROSITE-ProRule" id="PRU00221"/>
    </source>
</evidence>
<organism evidence="2 3">
    <name type="scientific">Bonamia ostreae</name>
    <dbReference type="NCBI Taxonomy" id="126728"/>
    <lineage>
        <taxon>Eukaryota</taxon>
        <taxon>Sar</taxon>
        <taxon>Rhizaria</taxon>
        <taxon>Endomyxa</taxon>
        <taxon>Ascetosporea</taxon>
        <taxon>Haplosporida</taxon>
        <taxon>Bonamia</taxon>
    </lineage>
</organism>
<keyword evidence="1" id="KW-0853">WD repeat</keyword>
<dbReference type="PROSITE" id="PS50294">
    <property type="entry name" value="WD_REPEATS_REGION"/>
    <property type="match status" value="1"/>
</dbReference>
<protein>
    <submittedName>
        <fullName evidence="2">G protein subunit beta</fullName>
    </submittedName>
</protein>
<dbReference type="EMBL" id="JBDODL010005614">
    <property type="protein sequence ID" value="MES1923321.1"/>
    <property type="molecule type" value="Genomic_DNA"/>
</dbReference>
<dbReference type="InterPro" id="IPR015943">
    <property type="entry name" value="WD40/YVTN_repeat-like_dom_sf"/>
</dbReference>
<feature type="repeat" description="WD" evidence="1">
    <location>
        <begin position="36"/>
        <end position="77"/>
    </location>
</feature>
<gene>
    <name evidence="2" type="primary">STE4_2</name>
    <name evidence="2" type="ORF">MHBO_004876</name>
</gene>
<keyword evidence="3" id="KW-1185">Reference proteome</keyword>
<dbReference type="PANTHER" id="PTHR19850">
    <property type="entry name" value="GUANINE NUCLEOTIDE-BINDING PROTEIN BETA G PROTEIN BETA"/>
    <property type="match status" value="1"/>
</dbReference>
<dbReference type="InterPro" id="IPR036322">
    <property type="entry name" value="WD40_repeat_dom_sf"/>
</dbReference>
<dbReference type="Gene3D" id="2.130.10.10">
    <property type="entry name" value="YVTN repeat-like/Quinoprotein amine dehydrogenase"/>
    <property type="match status" value="1"/>
</dbReference>
<dbReference type="SMART" id="SM00320">
    <property type="entry name" value="WD40"/>
    <property type="match status" value="3"/>
</dbReference>
<dbReference type="InterPro" id="IPR016346">
    <property type="entry name" value="G-protein_beta_1-5"/>
</dbReference>
<evidence type="ECO:0000313" key="2">
    <source>
        <dbReference type="EMBL" id="MES1923321.1"/>
    </source>
</evidence>
<dbReference type="Pfam" id="PF25391">
    <property type="entry name" value="WD40_Gbeta"/>
    <property type="match status" value="1"/>
</dbReference>
<accession>A0ABV2AV53</accession>
<evidence type="ECO:0000313" key="3">
    <source>
        <dbReference type="Proteomes" id="UP001439008"/>
    </source>
</evidence>
<sequence length="154" mass="16812">MSVAIKKSSNIFVTGSCDANSKIFDVRAGKNSVATFAGHESDINSVCFFNDINCIGTGSDDSSCRLYDMRSMQQLNRYVSDNILCGITSVVPSRGGKYLFAGYDDYNVYAWDVLSGEPAMTTTAHENRVSCIDINRDGLALATGSWDTFVKIWA</sequence>
<name>A0ABV2AV53_9EUKA</name>
<dbReference type="Proteomes" id="UP001439008">
    <property type="component" value="Unassembled WGS sequence"/>
</dbReference>
<dbReference type="PROSITE" id="PS50082">
    <property type="entry name" value="WD_REPEATS_2"/>
    <property type="match status" value="2"/>
</dbReference>
<proteinExistence type="predicted"/>
<reference evidence="2 3" key="1">
    <citation type="journal article" date="2024" name="BMC Biol.">
        <title>Comparative genomics of Ascetosporea gives new insight into the evolutionary basis for animal parasitism in Rhizaria.</title>
        <authorList>
            <person name="Hiltunen Thoren M."/>
            <person name="Onut-Brannstrom I."/>
            <person name="Alfjorden A."/>
            <person name="Peckova H."/>
            <person name="Swords F."/>
            <person name="Hooper C."/>
            <person name="Holzer A.S."/>
            <person name="Bass D."/>
            <person name="Burki F."/>
        </authorList>
    </citation>
    <scope>NUCLEOTIDE SEQUENCE [LARGE SCALE GENOMIC DNA]</scope>
    <source>
        <strain evidence="2">20-A016</strain>
    </source>
</reference>